<feature type="transmembrane region" description="Helical" evidence="16">
    <location>
        <begin position="172"/>
        <end position="191"/>
    </location>
</feature>
<evidence type="ECO:0000256" key="12">
    <source>
        <dbReference type="ARBA" id="ARBA00037143"/>
    </source>
</evidence>
<evidence type="ECO:0000256" key="14">
    <source>
        <dbReference type="ARBA" id="ARBA00040690"/>
    </source>
</evidence>
<keyword evidence="5 16" id="KW-0812">Transmembrane</keyword>
<dbReference type="SFLD" id="SFLDF00027">
    <property type="entry name" value="p-type_atpase"/>
    <property type="match status" value="1"/>
</dbReference>
<dbReference type="GO" id="GO:0005886">
    <property type="term" value="C:plasma membrane"/>
    <property type="evidence" value="ECO:0007669"/>
    <property type="project" value="UniProtKB-SubCell"/>
</dbReference>
<evidence type="ECO:0000313" key="19">
    <source>
        <dbReference type="Proteomes" id="UP000321629"/>
    </source>
</evidence>
<evidence type="ECO:0000256" key="10">
    <source>
        <dbReference type="ARBA" id="ARBA00022989"/>
    </source>
</evidence>
<keyword evidence="8 16" id="KW-0067">ATP-binding</keyword>
<feature type="transmembrane region" description="Helical" evidence="16">
    <location>
        <begin position="685"/>
        <end position="702"/>
    </location>
</feature>
<dbReference type="Pfam" id="PF00403">
    <property type="entry name" value="HMA"/>
    <property type="match status" value="1"/>
</dbReference>
<dbReference type="InterPro" id="IPR027256">
    <property type="entry name" value="P-typ_ATPase_IB"/>
</dbReference>
<dbReference type="Pfam" id="PF00702">
    <property type="entry name" value="Hydrolase"/>
    <property type="match status" value="1"/>
</dbReference>
<dbReference type="SUPFAM" id="SSF81665">
    <property type="entry name" value="Calcium ATPase, transmembrane domain M"/>
    <property type="match status" value="1"/>
</dbReference>
<evidence type="ECO:0000256" key="1">
    <source>
        <dbReference type="ARBA" id="ARBA00004127"/>
    </source>
</evidence>
<dbReference type="SFLD" id="SFLDS00003">
    <property type="entry name" value="Haloacid_Dehalogenase"/>
    <property type="match status" value="1"/>
</dbReference>
<dbReference type="Gene3D" id="2.70.150.10">
    <property type="entry name" value="Calcium-transporting ATPase, cytoplasmic transduction domain A"/>
    <property type="match status" value="1"/>
</dbReference>
<feature type="transmembrane region" description="Helical" evidence="16">
    <location>
        <begin position="87"/>
        <end position="106"/>
    </location>
</feature>
<dbReference type="InterPro" id="IPR008250">
    <property type="entry name" value="ATPase_P-typ_transduc_dom_A_sf"/>
</dbReference>
<dbReference type="PANTHER" id="PTHR43520">
    <property type="entry name" value="ATP7, ISOFORM B"/>
    <property type="match status" value="1"/>
</dbReference>
<evidence type="ECO:0000256" key="16">
    <source>
        <dbReference type="RuleBase" id="RU362081"/>
    </source>
</evidence>
<evidence type="ECO:0000259" key="17">
    <source>
        <dbReference type="PROSITE" id="PS50846"/>
    </source>
</evidence>
<comment type="catalytic activity">
    <reaction evidence="15">
        <text>Cu(2+)(in) + ATP + H2O = Cu(2+)(out) + ADP + phosphate + H(+)</text>
        <dbReference type="Rhea" id="RHEA:10376"/>
        <dbReference type="ChEBI" id="CHEBI:15377"/>
        <dbReference type="ChEBI" id="CHEBI:15378"/>
        <dbReference type="ChEBI" id="CHEBI:29036"/>
        <dbReference type="ChEBI" id="CHEBI:30616"/>
        <dbReference type="ChEBI" id="CHEBI:43474"/>
        <dbReference type="ChEBI" id="CHEBI:456216"/>
        <dbReference type="EC" id="7.2.2.9"/>
    </reaction>
</comment>
<dbReference type="InterPro" id="IPR059000">
    <property type="entry name" value="ATPase_P-type_domA"/>
</dbReference>
<sequence length="716" mass="79468">MIELKLKIAKMTCVNCSNAIEKVCSKIDGVEDVSVSYVNSSGVFLLKDDKSIEKIKEKITTLGFEILEDEQNLKLHKIQELKKLKNNLLLSIALSIIVMYFEMFAQGQISNLIQLVLSFVGIFYCGESFFAHAIKGLFCKNLDMNTLVSLGALVSFVYSLLVYFDVFNKDGYLYFSSGSMIISFILLGKYLEEKAKLKSLAYHDQLKNIDIKYANVICDDGSIKEISSSFVKKDDVMLVKEGESVVADGVVLNGKAEVDVSFLTGEFLPLLKQEGDEILAGSVLINGNLKIKASKKSIESSLEQIKDLVFKAGNIKTPLANLANIISAYFVGFIILLAMGVFCFWYFKEGLNLAFLHACATLLISCPCALGLATPIAIVSALSNGAKNFILIKNPAVLENLSDIKLAIFDKTGTLSEDELSVYKYDLSEEDFKKLVQIEKFSSHPIAKALVKNLDTKEDLLGEIEVMVGSGIAYKDKNDEYFIVNESFCNQLNINIAKSNFFLDQFKQIAPTTIYFIKNRVCLGGVCFKNELKPQAKKLIQNLTNKNIKSIILSGDNQESVAKIAKNLNITEFYAVLKPEEKFEFIKSKMHKEKVLFVGDGINDAPALNLASVSISFSKASDLAKKSGDFILIKDDLMLIDYCFKLAKKTKKIIKLNLFWAFVYNGLCIPIAAGFVPWISLSPHLAALAMSCSSIAVVLNSLRLRSLKYHNSLTAR</sequence>
<name>A0A5C7DUS7_9BACT</name>
<dbReference type="SUPFAM" id="SSF55008">
    <property type="entry name" value="HMA, heavy metal-associated domain"/>
    <property type="match status" value="1"/>
</dbReference>
<dbReference type="NCBIfam" id="TIGR01494">
    <property type="entry name" value="ATPase_P-type"/>
    <property type="match status" value="1"/>
</dbReference>
<comment type="caution">
    <text evidence="18">The sequence shown here is derived from an EMBL/GenBank/DDBJ whole genome shotgun (WGS) entry which is preliminary data.</text>
</comment>
<dbReference type="SFLD" id="SFLDG00002">
    <property type="entry name" value="C1.7:_P-type_atpase_like"/>
    <property type="match status" value="1"/>
</dbReference>
<dbReference type="PANTHER" id="PTHR43520:SF8">
    <property type="entry name" value="P-TYPE CU(+) TRANSPORTER"/>
    <property type="match status" value="1"/>
</dbReference>
<dbReference type="GO" id="GO:0012505">
    <property type="term" value="C:endomembrane system"/>
    <property type="evidence" value="ECO:0007669"/>
    <property type="project" value="UniProtKB-SubCell"/>
</dbReference>
<dbReference type="InterPro" id="IPR036163">
    <property type="entry name" value="HMA_dom_sf"/>
</dbReference>
<keyword evidence="11 16" id="KW-0472">Membrane</keyword>
<dbReference type="SUPFAM" id="SSF56784">
    <property type="entry name" value="HAD-like"/>
    <property type="match status" value="1"/>
</dbReference>
<dbReference type="InterPro" id="IPR023298">
    <property type="entry name" value="ATPase_P-typ_TM_dom_sf"/>
</dbReference>
<reference evidence="18 19" key="1">
    <citation type="submission" date="2019-07" db="EMBL/GenBank/DDBJ databases">
        <title>Rapid identification of Enteric Bacteria from Whole Genome Sequences (WGS) using Average Nucleotide Identity (ANI).</title>
        <authorList>
            <person name="Lane C."/>
        </authorList>
    </citation>
    <scope>NUCLEOTIDE SEQUENCE [LARGE SCALE GENOMIC DNA]</scope>
    <source>
        <strain evidence="18 19">2016D-0084</strain>
    </source>
</reference>
<evidence type="ECO:0000256" key="9">
    <source>
        <dbReference type="ARBA" id="ARBA00022967"/>
    </source>
</evidence>
<dbReference type="PRINTS" id="PR00119">
    <property type="entry name" value="CATATPASE"/>
</dbReference>
<evidence type="ECO:0000256" key="13">
    <source>
        <dbReference type="ARBA" id="ARBA00038904"/>
    </source>
</evidence>
<dbReference type="NCBIfam" id="TIGR01511">
    <property type="entry name" value="ATPase-IB1_Cu"/>
    <property type="match status" value="1"/>
</dbReference>
<evidence type="ECO:0000313" key="18">
    <source>
        <dbReference type="EMBL" id="TXE89305.1"/>
    </source>
</evidence>
<keyword evidence="16" id="KW-1003">Cell membrane</keyword>
<keyword evidence="10 16" id="KW-1133">Transmembrane helix</keyword>
<dbReference type="GO" id="GO:0005524">
    <property type="term" value="F:ATP binding"/>
    <property type="evidence" value="ECO:0007669"/>
    <property type="project" value="UniProtKB-UniRule"/>
</dbReference>
<evidence type="ECO:0000256" key="11">
    <source>
        <dbReference type="ARBA" id="ARBA00023136"/>
    </source>
</evidence>
<dbReference type="GO" id="GO:0016887">
    <property type="term" value="F:ATP hydrolysis activity"/>
    <property type="evidence" value="ECO:0007669"/>
    <property type="project" value="InterPro"/>
</dbReference>
<comment type="function">
    <text evidence="12">Probably involved in copper export.</text>
</comment>
<dbReference type="GO" id="GO:0043682">
    <property type="term" value="F:P-type divalent copper transporter activity"/>
    <property type="evidence" value="ECO:0007669"/>
    <property type="project" value="UniProtKB-EC"/>
</dbReference>
<evidence type="ECO:0000256" key="6">
    <source>
        <dbReference type="ARBA" id="ARBA00022723"/>
    </source>
</evidence>
<dbReference type="NCBIfam" id="TIGR01525">
    <property type="entry name" value="ATPase-IB_hvy"/>
    <property type="match status" value="1"/>
</dbReference>
<feature type="transmembrane region" description="Helical" evidence="16">
    <location>
        <begin position="112"/>
        <end position="134"/>
    </location>
</feature>
<proteinExistence type="inferred from homology"/>
<comment type="subcellular location">
    <subcellularLocation>
        <location evidence="2 16">Cell membrane</location>
    </subcellularLocation>
    <subcellularLocation>
        <location evidence="1">Endomembrane system</location>
        <topology evidence="1">Multi-pass membrane protein</topology>
    </subcellularLocation>
</comment>
<accession>A0A5C7DUS7</accession>
<feature type="transmembrane region" description="Helical" evidence="16">
    <location>
        <begin position="146"/>
        <end position="166"/>
    </location>
</feature>
<dbReference type="Proteomes" id="UP000321629">
    <property type="component" value="Unassembled WGS sequence"/>
</dbReference>
<dbReference type="Pfam" id="PF00122">
    <property type="entry name" value="E1-E2_ATPase"/>
    <property type="match status" value="1"/>
</dbReference>
<dbReference type="Gene3D" id="3.40.1110.10">
    <property type="entry name" value="Calcium-transporting ATPase, cytoplasmic domain N"/>
    <property type="match status" value="1"/>
</dbReference>
<keyword evidence="6 16" id="KW-0479">Metal-binding</keyword>
<dbReference type="InterPro" id="IPR006121">
    <property type="entry name" value="HMA_dom"/>
</dbReference>
<dbReference type="GO" id="GO:0055070">
    <property type="term" value="P:copper ion homeostasis"/>
    <property type="evidence" value="ECO:0007669"/>
    <property type="project" value="TreeGrafter"/>
</dbReference>
<dbReference type="AlphaFoldDB" id="A0A5C7DUS7"/>
<organism evidence="18 19">
    <name type="scientific">Campylobacter volucris</name>
    <dbReference type="NCBI Taxonomy" id="1031542"/>
    <lineage>
        <taxon>Bacteria</taxon>
        <taxon>Pseudomonadati</taxon>
        <taxon>Campylobacterota</taxon>
        <taxon>Epsilonproteobacteria</taxon>
        <taxon>Campylobacterales</taxon>
        <taxon>Campylobacteraceae</taxon>
        <taxon>Campylobacter</taxon>
    </lineage>
</organism>
<dbReference type="EC" id="7.2.2.9" evidence="13"/>
<dbReference type="InterPro" id="IPR001757">
    <property type="entry name" value="P_typ_ATPase"/>
</dbReference>
<evidence type="ECO:0000256" key="8">
    <source>
        <dbReference type="ARBA" id="ARBA00022840"/>
    </source>
</evidence>
<evidence type="ECO:0000256" key="2">
    <source>
        <dbReference type="ARBA" id="ARBA00004236"/>
    </source>
</evidence>
<dbReference type="Gene3D" id="3.40.50.1000">
    <property type="entry name" value="HAD superfamily/HAD-like"/>
    <property type="match status" value="1"/>
</dbReference>
<evidence type="ECO:0000256" key="3">
    <source>
        <dbReference type="ARBA" id="ARBA00006024"/>
    </source>
</evidence>
<dbReference type="SUPFAM" id="SSF81653">
    <property type="entry name" value="Calcium ATPase, transduction domain A"/>
    <property type="match status" value="1"/>
</dbReference>
<feature type="transmembrane region" description="Helical" evidence="16">
    <location>
        <begin position="353"/>
        <end position="382"/>
    </location>
</feature>
<gene>
    <name evidence="18" type="ORF">FPD38_01000</name>
</gene>
<dbReference type="InterPro" id="IPR044492">
    <property type="entry name" value="P_typ_ATPase_HD_dom"/>
</dbReference>
<dbReference type="CDD" id="cd00371">
    <property type="entry name" value="HMA"/>
    <property type="match status" value="1"/>
</dbReference>
<keyword evidence="7 16" id="KW-0547">Nucleotide-binding</keyword>
<evidence type="ECO:0000256" key="4">
    <source>
        <dbReference type="ARBA" id="ARBA00022553"/>
    </source>
</evidence>
<comment type="similarity">
    <text evidence="3 16">Belongs to the cation transport ATPase (P-type) (TC 3.A.3) family. Type IB subfamily.</text>
</comment>
<dbReference type="RefSeq" id="WP_147554943.1">
    <property type="nucleotide sequence ID" value="NZ_VOWJ01000013.1"/>
</dbReference>
<keyword evidence="9" id="KW-1278">Translocase</keyword>
<feature type="transmembrane region" description="Helical" evidence="16">
    <location>
        <begin position="326"/>
        <end position="347"/>
    </location>
</feature>
<evidence type="ECO:0000256" key="5">
    <source>
        <dbReference type="ARBA" id="ARBA00022692"/>
    </source>
</evidence>
<dbReference type="InterPro" id="IPR036412">
    <property type="entry name" value="HAD-like_sf"/>
</dbReference>
<evidence type="ECO:0000256" key="7">
    <source>
        <dbReference type="ARBA" id="ARBA00022741"/>
    </source>
</evidence>
<dbReference type="InterPro" id="IPR023299">
    <property type="entry name" value="ATPase_P-typ_cyto_dom_N"/>
</dbReference>
<evidence type="ECO:0000256" key="15">
    <source>
        <dbReference type="ARBA" id="ARBA00047424"/>
    </source>
</evidence>
<dbReference type="GO" id="GO:0005507">
    <property type="term" value="F:copper ion binding"/>
    <property type="evidence" value="ECO:0007669"/>
    <property type="project" value="TreeGrafter"/>
</dbReference>
<dbReference type="InterPro" id="IPR023214">
    <property type="entry name" value="HAD_sf"/>
</dbReference>
<keyword evidence="4" id="KW-0597">Phosphoprotein</keyword>
<dbReference type="EMBL" id="VOWJ01000013">
    <property type="protein sequence ID" value="TXE89305.1"/>
    <property type="molecule type" value="Genomic_DNA"/>
</dbReference>
<feature type="domain" description="HMA" evidence="17">
    <location>
        <begin position="2"/>
        <end position="67"/>
    </location>
</feature>
<protein>
    <recommendedName>
        <fullName evidence="14">Copper-transporting ATPase</fullName>
        <ecNumber evidence="13">7.2.2.9</ecNumber>
    </recommendedName>
</protein>
<feature type="transmembrane region" description="Helical" evidence="16">
    <location>
        <begin position="658"/>
        <end position="679"/>
    </location>
</feature>
<dbReference type="Gene3D" id="3.30.70.100">
    <property type="match status" value="1"/>
</dbReference>
<dbReference type="PROSITE" id="PS50846">
    <property type="entry name" value="HMA_2"/>
    <property type="match status" value="1"/>
</dbReference>